<keyword evidence="6" id="KW-1185">Reference proteome</keyword>
<protein>
    <recommendedName>
        <fullName evidence="7">CCHC-type domain-containing protein</fullName>
    </recommendedName>
</protein>
<feature type="coiled-coil region" evidence="1">
    <location>
        <begin position="102"/>
        <end position="140"/>
    </location>
</feature>
<evidence type="ECO:0008006" key="7">
    <source>
        <dbReference type="Google" id="ProtNLM"/>
    </source>
</evidence>
<evidence type="ECO:0000313" key="5">
    <source>
        <dbReference type="EMBL" id="OBS17314.1"/>
    </source>
</evidence>
<proteinExistence type="predicted"/>
<dbReference type="EMBL" id="LYXU01000108">
    <property type="protein sequence ID" value="OBS16305.1"/>
    <property type="molecule type" value="Genomic_DNA"/>
</dbReference>
<dbReference type="EMBL" id="LYXU01000097">
    <property type="protein sequence ID" value="OBS16396.1"/>
    <property type="molecule type" value="Genomic_DNA"/>
</dbReference>
<name>A0A1B8A7D8_FUSPO</name>
<dbReference type="EMBL" id="LYXU01000025">
    <property type="protein sequence ID" value="OBS17314.1"/>
    <property type="molecule type" value="Genomic_DNA"/>
</dbReference>
<sequence length="422" mass="47309">MVRHPYQLPYEEVNHLNSGQHLRLLYPKSLEAQEKALEKSAGTAKRTETNTARITSRITNDGLQEDKNATDPGAAMLQKVFGVLRILRDEFSKQQEATRSMIGDQQKTIRELEQKLDEYKQEMQETKAQVAEELRQVRGQLDSILKCPAMINSTQTSLQTSYAEIAWTPHTSQPSNVHPLSSTNSTPSVYSDTLFSTIDISRSGARWKERCASSDTSWRCLAVTVNARNPSRIMVVCRDEAEHQRIKQAVEKAKLAAGVRVLRDELYPVKVDNVKRTAVLEETGEIRLGAAEAFGQENETTVAKIAWLSRKDVAKAYGSMVVYLTKGADARRILSEGFFHAGGESGYTSAFERRPQPEQYCNRQEIGYKAFECPGRQRCARCAKEGHSHDSCAEEVTKCVPCGGPHESYSRNCPKLYPAQSK</sequence>
<dbReference type="OMA" id="ALYCTID"/>
<dbReference type="AlphaFoldDB" id="A0A1B8A7D8"/>
<keyword evidence="1" id="KW-0175">Coiled coil</keyword>
<evidence type="ECO:0000313" key="3">
    <source>
        <dbReference type="EMBL" id="OBS16386.1"/>
    </source>
</evidence>
<accession>A0A1B8A7D8</accession>
<reference evidence="4 6" key="1">
    <citation type="submission" date="2016-06" db="EMBL/GenBank/DDBJ databases">
        <title>Living apart together: crosstalk between the core and supernumerary genomes in a fungal plant pathogen.</title>
        <authorList>
            <person name="Vanheule A."/>
            <person name="Audenaert K."/>
            <person name="Warris S."/>
            <person name="Van De Geest H."/>
            <person name="Schijlen E."/>
            <person name="Hofte M."/>
            <person name="De Saeger S."/>
            <person name="Haesaert G."/>
            <person name="Waalwijk C."/>
            <person name="Van Der Lee T."/>
        </authorList>
    </citation>
    <scope>NUCLEOTIDE SEQUENCE [LARGE SCALE GENOMIC DNA]</scope>
    <source>
        <strain evidence="4 6">2516</strain>
    </source>
</reference>
<organism evidence="4 6">
    <name type="scientific">Fusarium poae</name>
    <dbReference type="NCBI Taxonomy" id="36050"/>
    <lineage>
        <taxon>Eukaryota</taxon>
        <taxon>Fungi</taxon>
        <taxon>Dikarya</taxon>
        <taxon>Ascomycota</taxon>
        <taxon>Pezizomycotina</taxon>
        <taxon>Sordariomycetes</taxon>
        <taxon>Hypocreomycetidae</taxon>
        <taxon>Hypocreales</taxon>
        <taxon>Nectriaceae</taxon>
        <taxon>Fusarium</taxon>
    </lineage>
</organism>
<evidence type="ECO:0000313" key="4">
    <source>
        <dbReference type="EMBL" id="OBS16396.1"/>
    </source>
</evidence>
<dbReference type="EMBL" id="LYXU01000098">
    <property type="protein sequence ID" value="OBS16386.1"/>
    <property type="molecule type" value="Genomic_DNA"/>
</dbReference>
<evidence type="ECO:0000313" key="2">
    <source>
        <dbReference type="EMBL" id="OBS16305.1"/>
    </source>
</evidence>
<gene>
    <name evidence="5" type="ORF">FPOA_12187</name>
    <name evidence="4" type="ORF">FPOA_12949</name>
    <name evidence="3" type="ORF">FPOA_12954</name>
    <name evidence="2" type="ORF">FPOA_13090</name>
</gene>
<evidence type="ECO:0000313" key="6">
    <source>
        <dbReference type="Proteomes" id="UP000091967"/>
    </source>
</evidence>
<evidence type="ECO:0000256" key="1">
    <source>
        <dbReference type="SAM" id="Coils"/>
    </source>
</evidence>
<dbReference type="Proteomes" id="UP000091967">
    <property type="component" value="Unassembled WGS sequence"/>
</dbReference>
<comment type="caution">
    <text evidence="4">The sequence shown here is derived from an EMBL/GenBank/DDBJ whole genome shotgun (WGS) entry which is preliminary data.</text>
</comment>